<keyword evidence="7" id="KW-0119">Carbohydrate metabolism</keyword>
<feature type="chain" id="PRO_5032293055" description="Chitooligosaccharide deacetylase" evidence="5">
    <location>
        <begin position="22"/>
        <end position="332"/>
    </location>
</feature>
<keyword evidence="5" id="KW-0732">Signal</keyword>
<evidence type="ECO:0000256" key="4">
    <source>
        <dbReference type="ARBA" id="ARBA00032976"/>
    </source>
</evidence>
<dbReference type="SUPFAM" id="SSF88713">
    <property type="entry name" value="Glycoside hydrolase/deacetylase"/>
    <property type="match status" value="1"/>
</dbReference>
<evidence type="ECO:0000256" key="1">
    <source>
        <dbReference type="ARBA" id="ARBA00003236"/>
    </source>
</evidence>
<dbReference type="InterPro" id="IPR002509">
    <property type="entry name" value="NODB_dom"/>
</dbReference>
<sequence>MFKTCASVCLFLIGSIETVGATPSSGSDRLLKRLWPGDKLTSSYGGVLNPQKAAVDESMPDYSIVPELPSLSDRWRGTIRSVHSKSAAKYVAITLDYCELCTNVNGYQSQVIKYLRDQNVPATLFISGKWMRSHPDIAQQLIVDPLFEIGNHAWSHANFGIAPVDLIEQQVLATQAQYILLRDQIAQTALSIGMGDEMSLIPPQPVLFRLPYGRCNDVSLQRLQHFGLKVIQWNHVGLEGYPATQSACEAFVDKLHSGSIVLLHGNHVPKHTLSFLQKVIPLLRQKGFTCVTVSTLLETGTAVVIQDGYFVKPADNLSLDTQFGFMGTGVRK</sequence>
<proteinExistence type="inferred from homology"/>
<keyword evidence="8" id="KW-1185">Reference proteome</keyword>
<dbReference type="Gene3D" id="3.20.20.370">
    <property type="entry name" value="Glycoside hydrolase/deacetylase"/>
    <property type="match status" value="1"/>
</dbReference>
<dbReference type="GO" id="GO:0016810">
    <property type="term" value="F:hydrolase activity, acting on carbon-nitrogen (but not peptide) bonds"/>
    <property type="evidence" value="ECO:0007669"/>
    <property type="project" value="InterPro"/>
</dbReference>
<keyword evidence="7" id="KW-0858">Xylan degradation</keyword>
<organism evidence="7 8">
    <name type="scientific">Candidatus Bodocaedibacter vickermanii</name>
    <dbReference type="NCBI Taxonomy" id="2741701"/>
    <lineage>
        <taxon>Bacteria</taxon>
        <taxon>Pseudomonadati</taxon>
        <taxon>Pseudomonadota</taxon>
        <taxon>Alphaproteobacteria</taxon>
        <taxon>Holosporales</taxon>
        <taxon>Candidatus Paracaedibacteraceae</taxon>
        <taxon>Candidatus Bodocaedibacter</taxon>
    </lineage>
</organism>
<evidence type="ECO:0000256" key="3">
    <source>
        <dbReference type="ARBA" id="ARBA00020071"/>
    </source>
</evidence>
<dbReference type="Proteomes" id="UP000594001">
    <property type="component" value="Chromosome"/>
</dbReference>
<evidence type="ECO:0000313" key="8">
    <source>
        <dbReference type="Proteomes" id="UP000594001"/>
    </source>
</evidence>
<feature type="domain" description="NodB homology" evidence="6">
    <location>
        <begin position="89"/>
        <end position="291"/>
    </location>
</feature>
<keyword evidence="7" id="KW-0378">Hydrolase</keyword>
<dbReference type="PANTHER" id="PTHR10587">
    <property type="entry name" value="GLYCOSYL TRANSFERASE-RELATED"/>
    <property type="match status" value="1"/>
</dbReference>
<name>A0A7L9RRN6_9PROT</name>
<keyword evidence="7" id="KW-0326">Glycosidase</keyword>
<dbReference type="AlphaFoldDB" id="A0A7L9RRN6"/>
<accession>A0A7L9RRN6</accession>
<feature type="signal peptide" evidence="5">
    <location>
        <begin position="1"/>
        <end position="21"/>
    </location>
</feature>
<dbReference type="InterPro" id="IPR050248">
    <property type="entry name" value="Polysacc_deacetylase_ArnD"/>
</dbReference>
<keyword evidence="7" id="KW-0624">Polysaccharide degradation</keyword>
<reference evidence="7 8" key="1">
    <citation type="submission" date="2020-06" db="EMBL/GenBank/DDBJ databases">
        <title>The endosymbiont of the kinetoplastid Bodo saltans is a Paracaedibacter-like alpha-proteobacterium possessing a putative toxin-antitoxin system.</title>
        <authorList>
            <person name="Midha S."/>
            <person name="Rigden D.J."/>
            <person name="Siozios S."/>
            <person name="Hurst G.D.D."/>
            <person name="Jackson A.P."/>
        </authorList>
    </citation>
    <scope>NUCLEOTIDE SEQUENCE [LARGE SCALE GENOMIC DNA]</scope>
    <source>
        <strain evidence="7">Lake Konstanz</strain>
    </source>
</reference>
<dbReference type="PROSITE" id="PS51677">
    <property type="entry name" value="NODB"/>
    <property type="match status" value="1"/>
</dbReference>
<comment type="function">
    <text evidence="1">Is involved in generating a small heat-stable compound (Nod), an acylated oligomer of N-acetylglucosamine, that stimulates mitosis in various plant protoplasts.</text>
</comment>
<comment type="similarity">
    <text evidence="2">Belongs to the polysaccharide deacetylase family.</text>
</comment>
<dbReference type="GO" id="GO:0045493">
    <property type="term" value="P:xylan catabolic process"/>
    <property type="evidence" value="ECO:0007669"/>
    <property type="project" value="UniProtKB-KW"/>
</dbReference>
<protein>
    <recommendedName>
        <fullName evidence="3">Chitooligosaccharide deacetylase</fullName>
    </recommendedName>
    <alternativeName>
        <fullName evidence="4">Nodulation protein B</fullName>
    </alternativeName>
</protein>
<dbReference type="Pfam" id="PF01522">
    <property type="entry name" value="Polysacc_deac_1"/>
    <property type="match status" value="1"/>
</dbReference>
<evidence type="ECO:0000256" key="5">
    <source>
        <dbReference type="SAM" id="SignalP"/>
    </source>
</evidence>
<dbReference type="KEGG" id="pbal:CPBP_00018"/>
<dbReference type="InterPro" id="IPR011330">
    <property type="entry name" value="Glyco_hydro/deAcase_b/a-brl"/>
</dbReference>
<evidence type="ECO:0000313" key="7">
    <source>
        <dbReference type="EMBL" id="QOL19270.1"/>
    </source>
</evidence>
<evidence type="ECO:0000259" key="6">
    <source>
        <dbReference type="PROSITE" id="PS51677"/>
    </source>
</evidence>
<dbReference type="GO" id="GO:0016798">
    <property type="term" value="F:hydrolase activity, acting on glycosyl bonds"/>
    <property type="evidence" value="ECO:0007669"/>
    <property type="project" value="UniProtKB-KW"/>
</dbReference>
<dbReference type="RefSeq" id="WP_350332028.1">
    <property type="nucleotide sequence ID" value="NZ_CP054719.1"/>
</dbReference>
<dbReference type="PANTHER" id="PTHR10587:SF134">
    <property type="entry name" value="SECRETED PROTEIN"/>
    <property type="match status" value="1"/>
</dbReference>
<gene>
    <name evidence="7" type="primary">xynD</name>
    <name evidence="7" type="ORF">CPBP_00018</name>
</gene>
<evidence type="ECO:0000256" key="2">
    <source>
        <dbReference type="ARBA" id="ARBA00010973"/>
    </source>
</evidence>
<dbReference type="EMBL" id="CP054719">
    <property type="protein sequence ID" value="QOL19270.1"/>
    <property type="molecule type" value="Genomic_DNA"/>
</dbReference>